<name>A0AB35WLP2_9PSED</name>
<feature type="transmembrane region" description="Helical" evidence="3">
    <location>
        <begin position="163"/>
        <end position="184"/>
    </location>
</feature>
<feature type="transmembrane region" description="Helical" evidence="3">
    <location>
        <begin position="112"/>
        <end position="132"/>
    </location>
</feature>
<evidence type="ECO:0000313" key="5">
    <source>
        <dbReference type="EMBL" id="MEE1865208.1"/>
    </source>
</evidence>
<evidence type="ECO:0000256" key="1">
    <source>
        <dbReference type="ARBA" id="ARBA00012528"/>
    </source>
</evidence>
<keyword evidence="5" id="KW-0808">Transferase</keyword>
<dbReference type="PROSITE" id="PS50887">
    <property type="entry name" value="GGDEF"/>
    <property type="match status" value="1"/>
</dbReference>
<proteinExistence type="predicted"/>
<dbReference type="PANTHER" id="PTHR45138:SF9">
    <property type="entry name" value="DIGUANYLATE CYCLASE DGCM-RELATED"/>
    <property type="match status" value="1"/>
</dbReference>
<dbReference type="GO" id="GO:0005886">
    <property type="term" value="C:plasma membrane"/>
    <property type="evidence" value="ECO:0007669"/>
    <property type="project" value="TreeGrafter"/>
</dbReference>
<organism evidence="5 6">
    <name type="scientific">Pseudomonas auratipiscis</name>
    <dbReference type="NCBI Taxonomy" id="3115853"/>
    <lineage>
        <taxon>Bacteria</taxon>
        <taxon>Pseudomonadati</taxon>
        <taxon>Pseudomonadota</taxon>
        <taxon>Gammaproteobacteria</taxon>
        <taxon>Pseudomonadales</taxon>
        <taxon>Pseudomonadaceae</taxon>
        <taxon>Pseudomonas</taxon>
    </lineage>
</organism>
<feature type="domain" description="GGDEF" evidence="4">
    <location>
        <begin position="232"/>
        <end position="356"/>
    </location>
</feature>
<dbReference type="InterPro" id="IPR043128">
    <property type="entry name" value="Rev_trsase/Diguanyl_cyclase"/>
</dbReference>
<dbReference type="SMART" id="SM00267">
    <property type="entry name" value="GGDEF"/>
    <property type="match status" value="1"/>
</dbReference>
<dbReference type="Gene3D" id="3.30.70.270">
    <property type="match status" value="1"/>
</dbReference>
<dbReference type="CDD" id="cd01949">
    <property type="entry name" value="GGDEF"/>
    <property type="match status" value="1"/>
</dbReference>
<evidence type="ECO:0000256" key="2">
    <source>
        <dbReference type="ARBA" id="ARBA00034247"/>
    </source>
</evidence>
<comment type="caution">
    <text evidence="5">The sequence shown here is derived from an EMBL/GenBank/DDBJ whole genome shotgun (WGS) entry which is preliminary data.</text>
</comment>
<accession>A0AB35WLP2</accession>
<keyword evidence="3" id="KW-0812">Transmembrane</keyword>
<reference evidence="5 6" key="1">
    <citation type="submission" date="2024-01" db="EMBL/GenBank/DDBJ databases">
        <title>Unpublished Manusciprt.</title>
        <authorList>
            <person name="Duman M."/>
            <person name="Valdes E.G."/>
            <person name="Ajmi N."/>
            <person name="Altun S."/>
            <person name="Saticioglu I.B."/>
        </authorList>
    </citation>
    <scope>NUCLEOTIDE SEQUENCE [LARGE SCALE GENOMIC DNA]</scope>
    <source>
        <strain evidence="5 6">120P</strain>
    </source>
</reference>
<dbReference type="RefSeq" id="WP_330078723.1">
    <property type="nucleotide sequence ID" value="NZ_JAZDCU010000001.1"/>
</dbReference>
<dbReference type="GO" id="GO:1902201">
    <property type="term" value="P:negative regulation of bacterial-type flagellum-dependent cell motility"/>
    <property type="evidence" value="ECO:0007669"/>
    <property type="project" value="TreeGrafter"/>
</dbReference>
<feature type="transmembrane region" description="Helical" evidence="3">
    <location>
        <begin position="139"/>
        <end position="157"/>
    </location>
</feature>
<gene>
    <name evidence="5" type="ORF">V0R53_02250</name>
</gene>
<dbReference type="Pfam" id="PF00990">
    <property type="entry name" value="GGDEF"/>
    <property type="match status" value="1"/>
</dbReference>
<dbReference type="SUPFAM" id="SSF55073">
    <property type="entry name" value="Nucleotide cyclase"/>
    <property type="match status" value="1"/>
</dbReference>
<dbReference type="PANTHER" id="PTHR45138">
    <property type="entry name" value="REGULATORY COMPONENTS OF SENSORY TRANSDUCTION SYSTEM"/>
    <property type="match status" value="1"/>
</dbReference>
<feature type="transmembrane region" description="Helical" evidence="3">
    <location>
        <begin position="33"/>
        <end position="56"/>
    </location>
</feature>
<dbReference type="InterPro" id="IPR000160">
    <property type="entry name" value="GGDEF_dom"/>
</dbReference>
<evidence type="ECO:0000259" key="4">
    <source>
        <dbReference type="PROSITE" id="PS50887"/>
    </source>
</evidence>
<dbReference type="Proteomes" id="UP001307839">
    <property type="component" value="Unassembled WGS sequence"/>
</dbReference>
<keyword evidence="3" id="KW-0472">Membrane</keyword>
<dbReference type="GO" id="GO:0043709">
    <property type="term" value="P:cell adhesion involved in single-species biofilm formation"/>
    <property type="evidence" value="ECO:0007669"/>
    <property type="project" value="TreeGrafter"/>
</dbReference>
<dbReference type="InterPro" id="IPR029787">
    <property type="entry name" value="Nucleotide_cyclase"/>
</dbReference>
<keyword evidence="3" id="KW-1133">Transmembrane helix</keyword>
<evidence type="ECO:0000313" key="6">
    <source>
        <dbReference type="Proteomes" id="UP001307839"/>
    </source>
</evidence>
<comment type="catalytic activity">
    <reaction evidence="2">
        <text>2 GTP = 3',3'-c-di-GMP + 2 diphosphate</text>
        <dbReference type="Rhea" id="RHEA:24898"/>
        <dbReference type="ChEBI" id="CHEBI:33019"/>
        <dbReference type="ChEBI" id="CHEBI:37565"/>
        <dbReference type="ChEBI" id="CHEBI:58805"/>
        <dbReference type="EC" id="2.7.7.65"/>
    </reaction>
</comment>
<keyword evidence="5" id="KW-0548">Nucleotidyltransferase</keyword>
<keyword evidence="6" id="KW-1185">Reference proteome</keyword>
<evidence type="ECO:0000256" key="3">
    <source>
        <dbReference type="SAM" id="Phobius"/>
    </source>
</evidence>
<protein>
    <recommendedName>
        <fullName evidence="1">diguanylate cyclase</fullName>
        <ecNumber evidence="1">2.7.7.65</ecNumber>
    </recommendedName>
</protein>
<feature type="transmembrane region" description="Helical" evidence="3">
    <location>
        <begin position="88"/>
        <end position="106"/>
    </location>
</feature>
<dbReference type="GO" id="GO:0052621">
    <property type="term" value="F:diguanylate cyclase activity"/>
    <property type="evidence" value="ECO:0007669"/>
    <property type="project" value="UniProtKB-EC"/>
</dbReference>
<dbReference type="NCBIfam" id="TIGR00254">
    <property type="entry name" value="GGDEF"/>
    <property type="match status" value="1"/>
</dbReference>
<feature type="transmembrane region" description="Helical" evidence="3">
    <location>
        <begin position="62"/>
        <end position="81"/>
    </location>
</feature>
<dbReference type="InterPro" id="IPR050469">
    <property type="entry name" value="Diguanylate_Cyclase"/>
</dbReference>
<dbReference type="EC" id="2.7.7.65" evidence="1"/>
<sequence>MFRTIEQQVRRSVTTPALREEFRQYDFERLKSFCILVFSVSIGIWTLFDLIVSYVAGQGFTYLSIVFITSMLVLTIVLCFLRKAAHFDVLNLLFVAVITLAMRLVIEGLPISLHPAWMVLGASSVLYSVSVLPVRRWSFFAAMLVTWINLHPFQVAGIELFNLRGSLFLCYGTFLSSLTLYTYLKLRRSKLDNFYMSKLLLEQAYVDALTEIPNRRSFMTKAQNFLEQGIAQSSYLAMIDIDNFKKINDQFGHDIGDAVLKRTAATIKASMSEFEYARLGGEEFVVCLWGVSLEHAEQRVDLLCRNVRQDRTEHPVTISIGLTRIDPAESLSAALVKADEALYRAKHQGKDRYVVH</sequence>
<dbReference type="EMBL" id="JAZDQP010000001">
    <property type="protein sequence ID" value="MEE1865208.1"/>
    <property type="molecule type" value="Genomic_DNA"/>
</dbReference>
<dbReference type="AlphaFoldDB" id="A0AB35WLP2"/>